<dbReference type="InterPro" id="IPR000639">
    <property type="entry name" value="Epox_hydrolase-like"/>
</dbReference>
<accession>A0AA52EBG7</accession>
<dbReference type="RefSeq" id="WP_310797585.1">
    <property type="nucleotide sequence ID" value="NZ_CP123872.1"/>
</dbReference>
<dbReference type="PRINTS" id="PR00412">
    <property type="entry name" value="EPOXHYDRLASE"/>
</dbReference>
<gene>
    <name evidence="3" type="ORF">QGN29_09340</name>
</gene>
<proteinExistence type="predicted"/>
<dbReference type="InterPro" id="IPR029058">
    <property type="entry name" value="AB_hydrolase_fold"/>
</dbReference>
<evidence type="ECO:0000259" key="2">
    <source>
        <dbReference type="Pfam" id="PF00561"/>
    </source>
</evidence>
<dbReference type="InterPro" id="IPR000073">
    <property type="entry name" value="AB_hydrolase_1"/>
</dbReference>
<dbReference type="AlphaFoldDB" id="A0AA52EBG7"/>
<dbReference type="EMBL" id="CP123872">
    <property type="protein sequence ID" value="WND01756.1"/>
    <property type="molecule type" value="Genomic_DNA"/>
</dbReference>
<dbReference type="NCBIfam" id="NF002043">
    <property type="entry name" value="PRK00870.1"/>
    <property type="match status" value="1"/>
</dbReference>
<keyword evidence="1" id="KW-0378">Hydrolase</keyword>
<dbReference type="Pfam" id="PF00561">
    <property type="entry name" value="Abhydrolase_1"/>
    <property type="match status" value="1"/>
</dbReference>
<evidence type="ECO:0000313" key="4">
    <source>
        <dbReference type="Proteomes" id="UP001268683"/>
    </source>
</evidence>
<dbReference type="PANTHER" id="PTHR43329">
    <property type="entry name" value="EPOXIDE HYDROLASE"/>
    <property type="match status" value="1"/>
</dbReference>
<dbReference type="PRINTS" id="PR00111">
    <property type="entry name" value="ABHYDROLASE"/>
</dbReference>
<dbReference type="GO" id="GO:0016787">
    <property type="term" value="F:hydrolase activity"/>
    <property type="evidence" value="ECO:0007669"/>
    <property type="project" value="UniProtKB-KW"/>
</dbReference>
<keyword evidence="4" id="KW-1185">Reference proteome</keyword>
<feature type="domain" description="AB hydrolase-1" evidence="2">
    <location>
        <begin position="48"/>
        <end position="285"/>
    </location>
</feature>
<evidence type="ECO:0000256" key="1">
    <source>
        <dbReference type="ARBA" id="ARBA00022801"/>
    </source>
</evidence>
<dbReference type="Proteomes" id="UP001268683">
    <property type="component" value="Chromosome"/>
</dbReference>
<sequence length="302" mass="34024">MELIQSSEEQFTTIPDYPFSPNFVAIKDRDSGSDMRMHYVDEGRADHPLVLLLHGEPSWSFLYRKMIPLLVQAGYRVIAPDLIGFGKSDKILERDYYTYARHIEWMTDFVDRLGLTSINLFCQDWGGLIGLRLVAATPHLFASVVTSNTFLPTGADEPSEAFLKWQSFSQSVPEFPTGKIIQGATVSTLTEAEVYAYDAPYAEEAHKAGARQFPTLVPTSLDNPESENNQKAWEVLQTFTNPWLCLFGDSDPVTKGADQFIMKMVPGCQGQPHKIMEKGGHFIQEDCGPALVEMMVSWYRCF</sequence>
<name>A0AA52EBG7_9PROT</name>
<reference evidence="3" key="1">
    <citation type="submission" date="2023-04" db="EMBL/GenBank/DDBJ databases">
        <title>Complete genome sequence of Temperatibacter marinus.</title>
        <authorList>
            <person name="Rong J.-C."/>
            <person name="Yi M.-L."/>
            <person name="Zhao Q."/>
        </authorList>
    </citation>
    <scope>NUCLEOTIDE SEQUENCE</scope>
    <source>
        <strain evidence="3">NBRC 110045</strain>
    </source>
</reference>
<dbReference type="KEGG" id="tmk:QGN29_09340"/>
<dbReference type="Gene3D" id="3.40.50.1820">
    <property type="entry name" value="alpha/beta hydrolase"/>
    <property type="match status" value="1"/>
</dbReference>
<organism evidence="3 4">
    <name type="scientific">Temperatibacter marinus</name>
    <dbReference type="NCBI Taxonomy" id="1456591"/>
    <lineage>
        <taxon>Bacteria</taxon>
        <taxon>Pseudomonadati</taxon>
        <taxon>Pseudomonadota</taxon>
        <taxon>Alphaproteobacteria</taxon>
        <taxon>Kordiimonadales</taxon>
        <taxon>Temperatibacteraceae</taxon>
        <taxon>Temperatibacter</taxon>
    </lineage>
</organism>
<evidence type="ECO:0000313" key="3">
    <source>
        <dbReference type="EMBL" id="WND01756.1"/>
    </source>
</evidence>
<dbReference type="SUPFAM" id="SSF53474">
    <property type="entry name" value="alpha/beta-Hydrolases"/>
    <property type="match status" value="1"/>
</dbReference>
<protein>
    <submittedName>
        <fullName evidence="3">Haloalkane dehalogenase</fullName>
    </submittedName>
</protein>